<dbReference type="OrthoDB" id="9811798at2"/>
<accession>Q2GGZ3</accession>
<dbReference type="PANTHER" id="PTHR42682">
    <property type="entry name" value="HYDROGENASE-4 COMPONENT F"/>
    <property type="match status" value="1"/>
</dbReference>
<evidence type="ECO:0000256" key="8">
    <source>
        <dbReference type="SAM" id="Phobius"/>
    </source>
</evidence>
<feature type="transmembrane region" description="Helical" evidence="8">
    <location>
        <begin position="181"/>
        <end position="199"/>
    </location>
</feature>
<gene>
    <name evidence="10" type="ordered locus">ECH_0474</name>
</gene>
<feature type="domain" description="NADH:quinone oxidoreductase/Mrp antiporter transmembrane" evidence="9">
    <location>
        <begin position="83"/>
        <end position="342"/>
    </location>
</feature>
<dbReference type="KEGG" id="ech:ECH_0474"/>
<feature type="transmembrane region" description="Helical" evidence="8">
    <location>
        <begin position="121"/>
        <end position="142"/>
    </location>
</feature>
<feature type="transmembrane region" description="Helical" evidence="8">
    <location>
        <begin position="302"/>
        <end position="324"/>
    </location>
</feature>
<feature type="transmembrane region" description="Helical" evidence="8">
    <location>
        <begin position="256"/>
        <end position="282"/>
    </location>
</feature>
<evidence type="ECO:0000259" key="9">
    <source>
        <dbReference type="Pfam" id="PF00361"/>
    </source>
</evidence>
<keyword evidence="2" id="KW-1003">Cell membrane</keyword>
<evidence type="ECO:0000313" key="10">
    <source>
        <dbReference type="EMBL" id="ABD44807.1"/>
    </source>
</evidence>
<dbReference type="EMBL" id="CP000236">
    <property type="protein sequence ID" value="ABD44807.1"/>
    <property type="molecule type" value="Genomic_DNA"/>
</dbReference>
<dbReference type="STRING" id="205920.ECH_0474"/>
<feature type="transmembrane region" description="Helical" evidence="8">
    <location>
        <begin position="506"/>
        <end position="527"/>
    </location>
</feature>
<dbReference type="NCBIfam" id="NF009307">
    <property type="entry name" value="PRK12664.1"/>
    <property type="match status" value="1"/>
</dbReference>
<proteinExistence type="predicted"/>
<dbReference type="Pfam" id="PF00361">
    <property type="entry name" value="Proton_antipo_M"/>
    <property type="match status" value="1"/>
</dbReference>
<evidence type="ECO:0000256" key="7">
    <source>
        <dbReference type="RuleBase" id="RU000320"/>
    </source>
</evidence>
<dbReference type="PANTHER" id="PTHR42682:SF4">
    <property type="entry name" value="NADH-UBIQUINONE_PLASTOQUINONE"/>
    <property type="match status" value="1"/>
</dbReference>
<feature type="transmembrane region" description="Helical" evidence="8">
    <location>
        <begin position="418"/>
        <end position="439"/>
    </location>
</feature>
<evidence type="ECO:0000256" key="4">
    <source>
        <dbReference type="ARBA" id="ARBA00022989"/>
    </source>
</evidence>
<keyword evidence="4 8" id="KW-1133">Transmembrane helix</keyword>
<feature type="transmembrane region" description="Helical" evidence="8">
    <location>
        <begin position="148"/>
        <end position="169"/>
    </location>
</feature>
<evidence type="ECO:0000256" key="5">
    <source>
        <dbReference type="ARBA" id="ARBA00023002"/>
    </source>
</evidence>
<reference evidence="10 11" key="1">
    <citation type="journal article" date="2006" name="PLoS Genet.">
        <title>Comparative genomics of emerging human ehrlichiosis agents.</title>
        <authorList>
            <person name="Dunning Hotopp J.C."/>
            <person name="Lin M."/>
            <person name="Madupu R."/>
            <person name="Crabtree J."/>
            <person name="Angiuoli S.V."/>
            <person name="Eisen J.A."/>
            <person name="Seshadri R."/>
            <person name="Ren Q."/>
            <person name="Wu M."/>
            <person name="Utterback T.R."/>
            <person name="Smith S."/>
            <person name="Lewis M."/>
            <person name="Khouri H."/>
            <person name="Zhang C."/>
            <person name="Niu H."/>
            <person name="Lin Q."/>
            <person name="Ohashi N."/>
            <person name="Zhi N."/>
            <person name="Nelson W."/>
            <person name="Brinkac L.M."/>
            <person name="Dodson R.J."/>
            <person name="Rosovitz M.J."/>
            <person name="Sundaram J."/>
            <person name="Daugherty S.C."/>
            <person name="Davidsen T."/>
            <person name="Durkin A.S."/>
            <person name="Gwinn M."/>
            <person name="Haft D.H."/>
            <person name="Selengut J.D."/>
            <person name="Sullivan S.A."/>
            <person name="Zafar N."/>
            <person name="Zhou L."/>
            <person name="Benahmed F."/>
            <person name="Forberger H."/>
            <person name="Halpin R."/>
            <person name="Mulligan S."/>
            <person name="Robinson J."/>
            <person name="White O."/>
            <person name="Rikihisa Y."/>
            <person name="Tettelin H."/>
        </authorList>
    </citation>
    <scope>NUCLEOTIDE SEQUENCE [LARGE SCALE GENOMIC DNA]</scope>
    <source>
        <strain evidence="11">ATCC CRL-10679 / Arkansas</strain>
    </source>
</reference>
<comment type="subcellular location">
    <subcellularLocation>
        <location evidence="1">Cell membrane</location>
        <topology evidence="1">Multi-pass membrane protein</topology>
    </subcellularLocation>
    <subcellularLocation>
        <location evidence="7">Membrane</location>
        <topology evidence="7">Multi-pass membrane protein</topology>
    </subcellularLocation>
</comment>
<feature type="transmembrane region" description="Helical" evidence="8">
    <location>
        <begin position="344"/>
        <end position="367"/>
    </location>
</feature>
<dbReference type="InterPro" id="IPR001750">
    <property type="entry name" value="ND/Mrp_TM"/>
</dbReference>
<dbReference type="eggNOG" id="COG0651">
    <property type="taxonomic scope" value="Bacteria"/>
</dbReference>
<feature type="transmembrane region" description="Helical" evidence="8">
    <location>
        <begin position="451"/>
        <end position="475"/>
    </location>
</feature>
<feature type="transmembrane region" description="Helical" evidence="8">
    <location>
        <begin position="90"/>
        <end position="109"/>
    </location>
</feature>
<evidence type="ECO:0000256" key="3">
    <source>
        <dbReference type="ARBA" id="ARBA00022692"/>
    </source>
</evidence>
<feature type="transmembrane region" description="Helical" evidence="8">
    <location>
        <begin position="37"/>
        <end position="60"/>
    </location>
</feature>
<dbReference type="HOGENOM" id="CLU_519667_0_0_5"/>
<feature type="transmembrane region" description="Helical" evidence="8">
    <location>
        <begin position="230"/>
        <end position="250"/>
    </location>
</feature>
<feature type="transmembrane region" description="Helical" evidence="8">
    <location>
        <begin position="388"/>
        <end position="406"/>
    </location>
</feature>
<evidence type="ECO:0000256" key="1">
    <source>
        <dbReference type="ARBA" id="ARBA00004651"/>
    </source>
</evidence>
<feature type="transmembrane region" description="Helical" evidence="8">
    <location>
        <begin position="12"/>
        <end position="31"/>
    </location>
</feature>
<dbReference type="Proteomes" id="UP000008320">
    <property type="component" value="Chromosome"/>
</dbReference>
<organism evidence="10 11">
    <name type="scientific">Ehrlichia chaffeensis (strain ATCC CRL-10679 / Arkansas)</name>
    <dbReference type="NCBI Taxonomy" id="205920"/>
    <lineage>
        <taxon>Bacteria</taxon>
        <taxon>Pseudomonadati</taxon>
        <taxon>Pseudomonadota</taxon>
        <taxon>Alphaproteobacteria</taxon>
        <taxon>Rickettsiales</taxon>
        <taxon>Anaplasmataceae</taxon>
        <taxon>Ehrlichia</taxon>
    </lineage>
</organism>
<keyword evidence="3 7" id="KW-0812">Transmembrane</keyword>
<evidence type="ECO:0000313" key="11">
    <source>
        <dbReference type="Proteomes" id="UP000008320"/>
    </source>
</evidence>
<name>Q2GGZ3_EHRCR</name>
<dbReference type="InterPro" id="IPR052175">
    <property type="entry name" value="ComplexI-like_HydComp"/>
</dbReference>
<dbReference type="RefSeq" id="WP_011452625.1">
    <property type="nucleotide sequence ID" value="NC_007799.1"/>
</dbReference>
<dbReference type="GO" id="GO:0016491">
    <property type="term" value="F:oxidoreductase activity"/>
    <property type="evidence" value="ECO:0007669"/>
    <property type="project" value="UniProtKB-KW"/>
</dbReference>
<keyword evidence="6 8" id="KW-0472">Membrane</keyword>
<keyword evidence="5" id="KW-0560">Oxidoreductase</keyword>
<dbReference type="GO" id="GO:0005886">
    <property type="term" value="C:plasma membrane"/>
    <property type="evidence" value="ECO:0007669"/>
    <property type="project" value="UniProtKB-SubCell"/>
</dbReference>
<feature type="transmembrane region" description="Helical" evidence="8">
    <location>
        <begin position="205"/>
        <end position="223"/>
    </location>
</feature>
<feature type="transmembrane region" description="Helical" evidence="8">
    <location>
        <begin position="67"/>
        <end position="84"/>
    </location>
</feature>
<sequence length="529" mass="59255">MTEYLANRFSIISFIPKLAFLVFVVLELLLYDTRTETYNYSLILFFVFSFIIVLIFLYIWNIKKHETILYLLYYLSSIAAISSGNLLSLVISFEFMALSALMIVAVNSFGANKNSVIHYSCIHFLSGVLLLIGASGGFLGIINGEYYYKLFFLIGLLINCACFPLSSWVTDAYSAALNNGILILSVFTTKVSAYVLLFFFQGEKILLFLGIATSVYGIIFSMLENNIKRLLCYNLVGQMGLVITAIGFSYNDGVDIYGIIVLQIVLSIIYQTLLFMVAISVINSTQKFNLSEIGGLFNKMPVEAVCSAIAIFTMGALPGTGGFVSKFLITHNINNVDLASVLMGKLFLICSILLFVSVGIKFFWYAFISKAIESPIVRKVCAASKLSMLILTLVCTFFGVFGSYYLFHDLDSEKLSSIVLQCGLIFGSILFFICFHPVFKGRVNFTMDIDWVYRVLFMSVILFINNFLLCIYNILITMLNNVLSTRILLYFKDGRKILGISSIDPLGFTIIFGMLFIIIMVVVYLCLSL</sequence>
<evidence type="ECO:0000256" key="2">
    <source>
        <dbReference type="ARBA" id="ARBA00022475"/>
    </source>
</evidence>
<protein>
    <submittedName>
        <fullName evidence="10">NADH-ubiquinone/plastoquinone oxidoreductase family protein</fullName>
    </submittedName>
</protein>
<dbReference type="AlphaFoldDB" id="Q2GGZ3"/>
<keyword evidence="11" id="KW-1185">Reference proteome</keyword>
<evidence type="ECO:0000256" key="6">
    <source>
        <dbReference type="ARBA" id="ARBA00023136"/>
    </source>
</evidence>